<evidence type="ECO:0000313" key="4">
    <source>
        <dbReference type="EMBL" id="GLI02568.1"/>
    </source>
</evidence>
<protein>
    <submittedName>
        <fullName evidence="4">Lipoprotein</fullName>
    </submittedName>
</protein>
<gene>
    <name evidence="4" type="ORF">Pa4123_78460</name>
</gene>
<accession>A0ABQ5R8M6</accession>
<evidence type="ECO:0000313" key="5">
    <source>
        <dbReference type="Proteomes" id="UP001144280"/>
    </source>
</evidence>
<evidence type="ECO:0000259" key="3">
    <source>
        <dbReference type="Pfam" id="PF11350"/>
    </source>
</evidence>
<sequence>MLTVALLLLAGCGTAPPAPPAWEAPTASTPPPSPSPTRSSTPVAIEQPIEYPESGAGTWLVAAGQGRTAGRSGTLMRYRVAVERGIRNVDPAVFASAVEQTLGDSRGWTGDGQWRLRRVGPGSPYDFIVYLATPATRDRLCDSGYDRYTSCRNGASVVINVARWVHGVPHYGERLDVYRQYLVNHEVGHRLGNGHEKCPKKGKPAPLMQQQTLGLHGCLPNPWPLVDGERYRGPSGVYNDPLPER</sequence>
<dbReference type="EMBL" id="BSDI01000064">
    <property type="protein sequence ID" value="GLI02568.1"/>
    <property type="molecule type" value="Genomic_DNA"/>
</dbReference>
<feature type="region of interest" description="Disordered" evidence="1">
    <location>
        <begin position="18"/>
        <end position="42"/>
    </location>
</feature>
<dbReference type="Pfam" id="PF11350">
    <property type="entry name" value="DUF3152"/>
    <property type="match status" value="1"/>
</dbReference>
<feature type="compositionally biased region" description="Pro residues" evidence="1">
    <location>
        <begin position="18"/>
        <end position="35"/>
    </location>
</feature>
<feature type="chain" id="PRO_5045362031" evidence="2">
    <location>
        <begin position="18"/>
        <end position="245"/>
    </location>
</feature>
<evidence type="ECO:0000256" key="1">
    <source>
        <dbReference type="SAM" id="MobiDB-lite"/>
    </source>
</evidence>
<dbReference type="Proteomes" id="UP001144280">
    <property type="component" value="Unassembled WGS sequence"/>
</dbReference>
<reference evidence="4" key="1">
    <citation type="submission" date="2022-12" db="EMBL/GenBank/DDBJ databases">
        <title>New Phytohabitans aurantiacus sp. RD004123 nov., an actinomycete isolated from soil.</title>
        <authorList>
            <person name="Triningsih D.W."/>
            <person name="Harunari E."/>
            <person name="Igarashi Y."/>
        </authorList>
    </citation>
    <scope>NUCLEOTIDE SEQUENCE</scope>
    <source>
        <strain evidence="4">RD004123</strain>
    </source>
</reference>
<dbReference type="InterPro" id="IPR022603">
    <property type="entry name" value="DUF3152"/>
</dbReference>
<keyword evidence="4" id="KW-0449">Lipoprotein</keyword>
<comment type="caution">
    <text evidence="4">The sequence shown here is derived from an EMBL/GenBank/DDBJ whole genome shotgun (WGS) entry which is preliminary data.</text>
</comment>
<name>A0ABQ5R8M6_9ACTN</name>
<feature type="domain" description="DUF3152" evidence="3">
    <location>
        <begin position="50"/>
        <end position="215"/>
    </location>
</feature>
<dbReference type="SUPFAM" id="SSF55486">
    <property type="entry name" value="Metalloproteases ('zincins'), catalytic domain"/>
    <property type="match status" value="1"/>
</dbReference>
<feature type="signal peptide" evidence="2">
    <location>
        <begin position="1"/>
        <end position="17"/>
    </location>
</feature>
<proteinExistence type="predicted"/>
<evidence type="ECO:0000256" key="2">
    <source>
        <dbReference type="SAM" id="SignalP"/>
    </source>
</evidence>
<keyword evidence="2" id="KW-0732">Signal</keyword>
<keyword evidence="5" id="KW-1185">Reference proteome</keyword>
<organism evidence="4 5">
    <name type="scientific">Phytohabitans aurantiacus</name>
    <dbReference type="NCBI Taxonomy" id="3016789"/>
    <lineage>
        <taxon>Bacteria</taxon>
        <taxon>Bacillati</taxon>
        <taxon>Actinomycetota</taxon>
        <taxon>Actinomycetes</taxon>
        <taxon>Micromonosporales</taxon>
        <taxon>Micromonosporaceae</taxon>
    </lineage>
</organism>